<keyword evidence="9" id="KW-0028">Amino-acid biosynthesis</keyword>
<dbReference type="GO" id="GO:0006526">
    <property type="term" value="P:L-arginine biosynthetic process"/>
    <property type="evidence" value="ECO:0007669"/>
    <property type="project" value="UniProtKB-UniPathway"/>
</dbReference>
<dbReference type="InterPro" id="IPR036390">
    <property type="entry name" value="WH_DNA-bd_sf"/>
</dbReference>
<dbReference type="InterPro" id="IPR036388">
    <property type="entry name" value="WH-like_DNA-bd_sf"/>
</dbReference>
<dbReference type="GO" id="GO:0051259">
    <property type="term" value="P:protein complex oligomerization"/>
    <property type="evidence" value="ECO:0007669"/>
    <property type="project" value="InterPro"/>
</dbReference>
<evidence type="ECO:0000256" key="5">
    <source>
        <dbReference type="ARBA" id="ARBA00022491"/>
    </source>
</evidence>
<dbReference type="PRINTS" id="PR01467">
    <property type="entry name" value="ARGREPRESSOR"/>
</dbReference>
<keyword evidence="6 9" id="KW-0805">Transcription regulation</keyword>
<dbReference type="Pfam" id="PF01316">
    <property type="entry name" value="Arg_repressor"/>
    <property type="match status" value="1"/>
</dbReference>
<feature type="domain" description="Arginine repressor DNA-binding" evidence="11">
    <location>
        <begin position="6"/>
        <end position="73"/>
    </location>
</feature>
<dbReference type="GO" id="GO:0003677">
    <property type="term" value="F:DNA binding"/>
    <property type="evidence" value="ECO:0007669"/>
    <property type="project" value="UniProtKB-KW"/>
</dbReference>
<comment type="subcellular location">
    <subcellularLocation>
        <location evidence="2 9">Cytoplasm</location>
    </subcellularLocation>
</comment>
<dbReference type="UniPathway" id="UPA00068"/>
<dbReference type="OrthoDB" id="7060358at2"/>
<organism evidence="13 15">
    <name type="scientific">Corynebacterium kutscheri</name>
    <dbReference type="NCBI Taxonomy" id="35755"/>
    <lineage>
        <taxon>Bacteria</taxon>
        <taxon>Bacillati</taxon>
        <taxon>Actinomycetota</taxon>
        <taxon>Actinomycetes</taxon>
        <taxon>Mycobacteriales</taxon>
        <taxon>Corynebacteriaceae</taxon>
        <taxon>Corynebacterium</taxon>
    </lineage>
</organism>
<dbReference type="AlphaFoldDB" id="A0A0F6TDP8"/>
<evidence type="ECO:0000256" key="4">
    <source>
        <dbReference type="ARBA" id="ARBA00022490"/>
    </source>
</evidence>
<dbReference type="Proteomes" id="UP000271380">
    <property type="component" value="Chromosome"/>
</dbReference>
<keyword evidence="5 9" id="KW-0678">Repressor</keyword>
<keyword evidence="9" id="KW-0055">Arginine biosynthesis</keyword>
<dbReference type="NCBIfam" id="NF002880">
    <property type="entry name" value="PRK03341.1"/>
    <property type="match status" value="1"/>
</dbReference>
<sequence>MSATPITRTVRQALILDLLENNQIYSQMQLSQLLKDRGVDITQGTLSRDLDELGARKVRREAGRAFYVVGNPDESAAVTSAGTREKLRKMLDDLLVAVEYSGNIAVLRTPPGAAPFLASFIDRVGMEEVVGTIAGDDTVFVLARDPITGAELAEMFERRKTYPST</sequence>
<reference evidence="13 15" key="1">
    <citation type="journal article" date="2015" name="Genome Announc.">
        <title>Complete Genome Sequence of Corynebacterium kutscheri DSM 20755, a Corynebacterial Type Strain with Remarkably Low G+C Content of Chromosomal DNA.</title>
        <authorList>
            <person name="Ruckert C."/>
            <person name="Albersmeier A."/>
            <person name="Winkler A."/>
            <person name="Tauch A."/>
        </authorList>
    </citation>
    <scope>NUCLEOTIDE SEQUENCE [LARGE SCALE GENOMIC DNA]</scope>
    <source>
        <strain evidence="13 15">DSM 20755</strain>
    </source>
</reference>
<dbReference type="HOGENOM" id="CLU_097103_1_1_11"/>
<evidence type="ECO:0000256" key="8">
    <source>
        <dbReference type="ARBA" id="ARBA00023163"/>
    </source>
</evidence>
<reference evidence="14 16" key="2">
    <citation type="submission" date="2018-12" db="EMBL/GenBank/DDBJ databases">
        <authorList>
            <consortium name="Pathogen Informatics"/>
        </authorList>
    </citation>
    <scope>NUCLEOTIDE SEQUENCE [LARGE SCALE GENOMIC DNA]</scope>
    <source>
        <strain evidence="14 16">NCTC949</strain>
    </source>
</reference>
<dbReference type="STRING" id="35755.UL82_04760"/>
<dbReference type="Gene3D" id="1.10.10.10">
    <property type="entry name" value="Winged helix-like DNA-binding domain superfamily/Winged helix DNA-binding domain"/>
    <property type="match status" value="1"/>
</dbReference>
<dbReference type="RefSeq" id="WP_046439262.1">
    <property type="nucleotide sequence ID" value="NZ_CP011312.1"/>
</dbReference>
<name>A0A0F6TDP8_9CORY</name>
<evidence type="ECO:0000256" key="9">
    <source>
        <dbReference type="HAMAP-Rule" id="MF_00173"/>
    </source>
</evidence>
<evidence type="ECO:0000256" key="3">
    <source>
        <dbReference type="ARBA" id="ARBA00008316"/>
    </source>
</evidence>
<dbReference type="Gene3D" id="3.30.1360.40">
    <property type="match status" value="1"/>
</dbReference>
<accession>A0A0F6TDP8</accession>
<evidence type="ECO:0000256" key="1">
    <source>
        <dbReference type="ARBA" id="ARBA00002095"/>
    </source>
</evidence>
<evidence type="ECO:0000313" key="13">
    <source>
        <dbReference type="EMBL" id="AKE41136.1"/>
    </source>
</evidence>
<dbReference type="KEGG" id="cku:UL82_04760"/>
<dbReference type="EMBL" id="CP011312">
    <property type="protein sequence ID" value="AKE41136.1"/>
    <property type="molecule type" value="Genomic_DNA"/>
</dbReference>
<dbReference type="HAMAP" id="MF_00173">
    <property type="entry name" value="Arg_repressor"/>
    <property type="match status" value="1"/>
</dbReference>
<dbReference type="SUPFAM" id="SSF46785">
    <property type="entry name" value="Winged helix' DNA-binding domain"/>
    <property type="match status" value="1"/>
</dbReference>
<dbReference type="InterPro" id="IPR020899">
    <property type="entry name" value="Arg_repress_C"/>
</dbReference>
<evidence type="ECO:0000256" key="10">
    <source>
        <dbReference type="NCBIfam" id="TIGR01529"/>
    </source>
</evidence>
<evidence type="ECO:0000259" key="12">
    <source>
        <dbReference type="Pfam" id="PF02863"/>
    </source>
</evidence>
<comment type="similarity">
    <text evidence="3 9">Belongs to the ArgR family.</text>
</comment>
<dbReference type="GO" id="GO:0003700">
    <property type="term" value="F:DNA-binding transcription factor activity"/>
    <property type="evidence" value="ECO:0007669"/>
    <property type="project" value="UniProtKB-UniRule"/>
</dbReference>
<dbReference type="GO" id="GO:0034618">
    <property type="term" value="F:arginine binding"/>
    <property type="evidence" value="ECO:0007669"/>
    <property type="project" value="InterPro"/>
</dbReference>
<dbReference type="PANTHER" id="PTHR34471:SF1">
    <property type="entry name" value="ARGININE REPRESSOR"/>
    <property type="match status" value="1"/>
</dbReference>
<dbReference type="InterPro" id="IPR020900">
    <property type="entry name" value="Arg_repress_DNA-bd"/>
</dbReference>
<evidence type="ECO:0000313" key="15">
    <source>
        <dbReference type="Proteomes" id="UP000033457"/>
    </source>
</evidence>
<protein>
    <recommendedName>
        <fullName evidence="9 10">Arginine repressor</fullName>
    </recommendedName>
</protein>
<feature type="domain" description="Arginine repressor C-terminal" evidence="12">
    <location>
        <begin position="92"/>
        <end position="157"/>
    </location>
</feature>
<comment type="pathway">
    <text evidence="9">Amino-acid biosynthesis; L-arginine biosynthesis [regulation].</text>
</comment>
<evidence type="ECO:0000313" key="14">
    <source>
        <dbReference type="EMBL" id="VEH07044.1"/>
    </source>
</evidence>
<dbReference type="NCBIfam" id="TIGR01529">
    <property type="entry name" value="argR_whole"/>
    <property type="match status" value="1"/>
</dbReference>
<dbReference type="SUPFAM" id="SSF55252">
    <property type="entry name" value="C-terminal domain of arginine repressor"/>
    <property type="match status" value="1"/>
</dbReference>
<dbReference type="Proteomes" id="UP000033457">
    <property type="component" value="Chromosome"/>
</dbReference>
<keyword evidence="7 9" id="KW-0238">DNA-binding</keyword>
<proteinExistence type="inferred from homology"/>
<keyword evidence="8 9" id="KW-0804">Transcription</keyword>
<dbReference type="Pfam" id="PF02863">
    <property type="entry name" value="Arg_repressor_C"/>
    <property type="match status" value="1"/>
</dbReference>
<evidence type="ECO:0000256" key="6">
    <source>
        <dbReference type="ARBA" id="ARBA00023015"/>
    </source>
</evidence>
<evidence type="ECO:0000259" key="11">
    <source>
        <dbReference type="Pfam" id="PF01316"/>
    </source>
</evidence>
<dbReference type="GO" id="GO:0005737">
    <property type="term" value="C:cytoplasm"/>
    <property type="evidence" value="ECO:0007669"/>
    <property type="project" value="UniProtKB-SubCell"/>
</dbReference>
<dbReference type="InterPro" id="IPR036251">
    <property type="entry name" value="Arg_repress_C_sf"/>
</dbReference>
<comment type="function">
    <text evidence="1 9">Regulates arginine biosynthesis genes.</text>
</comment>
<evidence type="ECO:0000313" key="16">
    <source>
        <dbReference type="Proteomes" id="UP000271380"/>
    </source>
</evidence>
<dbReference type="InterPro" id="IPR001669">
    <property type="entry name" value="Arg_repress"/>
</dbReference>
<evidence type="ECO:0000256" key="7">
    <source>
        <dbReference type="ARBA" id="ARBA00023125"/>
    </source>
</evidence>
<keyword evidence="4 9" id="KW-0963">Cytoplasm</keyword>
<dbReference type="PANTHER" id="PTHR34471">
    <property type="entry name" value="ARGININE REPRESSOR"/>
    <property type="match status" value="1"/>
</dbReference>
<dbReference type="EMBL" id="LR134377">
    <property type="protein sequence ID" value="VEH07044.1"/>
    <property type="molecule type" value="Genomic_DNA"/>
</dbReference>
<keyword evidence="15" id="KW-1185">Reference proteome</keyword>
<evidence type="ECO:0000256" key="2">
    <source>
        <dbReference type="ARBA" id="ARBA00004496"/>
    </source>
</evidence>
<gene>
    <name evidence="9 13" type="primary">argR</name>
    <name evidence="14" type="ORF">NCTC949_01519</name>
    <name evidence="13" type="ORF">UL82_04760</name>
</gene>
<dbReference type="GO" id="GO:1900079">
    <property type="term" value="P:regulation of arginine biosynthetic process"/>
    <property type="evidence" value="ECO:0007669"/>
    <property type="project" value="UniProtKB-UniRule"/>
</dbReference>